<reference evidence="1 2" key="1">
    <citation type="submission" date="2021-05" db="EMBL/GenBank/DDBJ databases">
        <title>Genome Assembly of Synthetic Allotetraploid Brassica napus Reveals Homoeologous Exchanges between Subgenomes.</title>
        <authorList>
            <person name="Davis J.T."/>
        </authorList>
    </citation>
    <scope>NUCLEOTIDE SEQUENCE [LARGE SCALE GENOMIC DNA]</scope>
    <source>
        <strain evidence="2">cv. Da-Ae</strain>
        <tissue evidence="1">Seedling</tissue>
    </source>
</reference>
<protein>
    <submittedName>
        <fullName evidence="1">Uncharacterized protein</fullName>
    </submittedName>
</protein>
<evidence type="ECO:0000313" key="1">
    <source>
        <dbReference type="EMBL" id="KAH0914686.1"/>
    </source>
</evidence>
<name>A0ABQ8CC83_BRANA</name>
<dbReference type="Proteomes" id="UP000824890">
    <property type="component" value="Unassembled WGS sequence"/>
</dbReference>
<dbReference type="EMBL" id="JAGKQM010000008">
    <property type="protein sequence ID" value="KAH0914686.1"/>
    <property type="molecule type" value="Genomic_DNA"/>
</dbReference>
<accession>A0ABQ8CC83</accession>
<keyword evidence="2" id="KW-1185">Reference proteome</keyword>
<gene>
    <name evidence="1" type="ORF">HID58_029132</name>
</gene>
<sequence length="138" mass="15502">MANSSVSPKHKQIKYGMLSASRTVIRLLKEIESIGLERNSLPKMEKVSTCNRQERLVLLALLLLRHSPLMRLCSLQSCDQSVGERGLILKQRVCIGGKPVEGSVETELESSAMERRVRYLATKGSERMIFETCPSKNI</sequence>
<organism evidence="1 2">
    <name type="scientific">Brassica napus</name>
    <name type="common">Rape</name>
    <dbReference type="NCBI Taxonomy" id="3708"/>
    <lineage>
        <taxon>Eukaryota</taxon>
        <taxon>Viridiplantae</taxon>
        <taxon>Streptophyta</taxon>
        <taxon>Embryophyta</taxon>
        <taxon>Tracheophyta</taxon>
        <taxon>Spermatophyta</taxon>
        <taxon>Magnoliopsida</taxon>
        <taxon>eudicotyledons</taxon>
        <taxon>Gunneridae</taxon>
        <taxon>Pentapetalae</taxon>
        <taxon>rosids</taxon>
        <taxon>malvids</taxon>
        <taxon>Brassicales</taxon>
        <taxon>Brassicaceae</taxon>
        <taxon>Brassiceae</taxon>
        <taxon>Brassica</taxon>
    </lineage>
</organism>
<evidence type="ECO:0000313" key="2">
    <source>
        <dbReference type="Proteomes" id="UP000824890"/>
    </source>
</evidence>
<proteinExistence type="predicted"/>
<comment type="caution">
    <text evidence="1">The sequence shown here is derived from an EMBL/GenBank/DDBJ whole genome shotgun (WGS) entry which is preliminary data.</text>
</comment>